<evidence type="ECO:0000313" key="2">
    <source>
        <dbReference type="Proteomes" id="UP001374535"/>
    </source>
</evidence>
<evidence type="ECO:0000313" key="1">
    <source>
        <dbReference type="EMBL" id="WVZ06587.1"/>
    </source>
</evidence>
<reference evidence="1 2" key="1">
    <citation type="journal article" date="2023" name="Life. Sci Alliance">
        <title>Evolutionary insights into 3D genome organization and epigenetic landscape of Vigna mungo.</title>
        <authorList>
            <person name="Junaid A."/>
            <person name="Singh B."/>
            <person name="Bhatia S."/>
        </authorList>
    </citation>
    <scope>NUCLEOTIDE SEQUENCE [LARGE SCALE GENOMIC DNA]</scope>
    <source>
        <strain evidence="1">Urdbean</strain>
    </source>
</reference>
<dbReference type="EMBL" id="CP144695">
    <property type="protein sequence ID" value="WVZ06587.1"/>
    <property type="molecule type" value="Genomic_DNA"/>
</dbReference>
<sequence>MQLTIFFPKYSMKRILSPHLYNPTILILHSLKYKLCACDTHIKNHTVRFLYSGNQNRSLSSHTTLNTAEYDSICMYFINTVMYQKKKIQVSPPKEASLPPLEQRSSLYPKSTKYLIPLSPYSVYYLYPISLLTNYNILLS</sequence>
<organism evidence="1 2">
    <name type="scientific">Vigna mungo</name>
    <name type="common">Black gram</name>
    <name type="synonym">Phaseolus mungo</name>
    <dbReference type="NCBI Taxonomy" id="3915"/>
    <lineage>
        <taxon>Eukaryota</taxon>
        <taxon>Viridiplantae</taxon>
        <taxon>Streptophyta</taxon>
        <taxon>Embryophyta</taxon>
        <taxon>Tracheophyta</taxon>
        <taxon>Spermatophyta</taxon>
        <taxon>Magnoliopsida</taxon>
        <taxon>eudicotyledons</taxon>
        <taxon>Gunneridae</taxon>
        <taxon>Pentapetalae</taxon>
        <taxon>rosids</taxon>
        <taxon>fabids</taxon>
        <taxon>Fabales</taxon>
        <taxon>Fabaceae</taxon>
        <taxon>Papilionoideae</taxon>
        <taxon>50 kb inversion clade</taxon>
        <taxon>NPAAA clade</taxon>
        <taxon>indigoferoid/millettioid clade</taxon>
        <taxon>Phaseoleae</taxon>
        <taxon>Vigna</taxon>
    </lineage>
</organism>
<keyword evidence="2" id="KW-1185">Reference proteome</keyword>
<gene>
    <name evidence="1" type="ORF">V8G54_019933</name>
</gene>
<proteinExistence type="predicted"/>
<protein>
    <submittedName>
        <fullName evidence="1">Uncharacterized protein</fullName>
    </submittedName>
</protein>
<dbReference type="Proteomes" id="UP001374535">
    <property type="component" value="Chromosome 6"/>
</dbReference>
<dbReference type="AlphaFoldDB" id="A0AAQ3RU80"/>
<name>A0AAQ3RU80_VIGMU</name>
<accession>A0AAQ3RU80</accession>